<dbReference type="STRING" id="1009370.ALO_20882"/>
<comment type="catalytic activity">
    <reaction evidence="18 19">
        <text>alpha-ribazole 5'-phosphate + adenosylcob(III)inamide-GDP = adenosylcob(III)alamin 5'-phosphate + GMP + H(+)</text>
        <dbReference type="Rhea" id="RHEA:23560"/>
        <dbReference type="ChEBI" id="CHEBI:15378"/>
        <dbReference type="ChEBI" id="CHEBI:57918"/>
        <dbReference type="ChEBI" id="CHEBI:58115"/>
        <dbReference type="ChEBI" id="CHEBI:60487"/>
        <dbReference type="ChEBI" id="CHEBI:60493"/>
        <dbReference type="EC" id="2.7.8.26"/>
    </reaction>
</comment>
<evidence type="ECO:0000256" key="13">
    <source>
        <dbReference type="ARBA" id="ARBA00023136"/>
    </source>
</evidence>
<evidence type="ECO:0000256" key="12">
    <source>
        <dbReference type="ARBA" id="ARBA00022989"/>
    </source>
</evidence>
<evidence type="ECO:0000256" key="18">
    <source>
        <dbReference type="ARBA" id="ARBA00049504"/>
    </source>
</evidence>
<dbReference type="PANTHER" id="PTHR34148">
    <property type="entry name" value="ADENOSYLCOBINAMIDE-GDP RIBAZOLETRANSFERASE"/>
    <property type="match status" value="1"/>
</dbReference>
<comment type="function">
    <text evidence="14 19">Joins adenosylcobinamide-GDP and alpha-ribazole to generate adenosylcobalamin (Ado-cobalamin). Also synthesizes adenosylcobalamin 5'-phosphate from adenosylcobinamide-GDP and alpha-ribazole 5'-phosphate.</text>
</comment>
<evidence type="ECO:0000256" key="5">
    <source>
        <dbReference type="ARBA" id="ARBA00013200"/>
    </source>
</evidence>
<dbReference type="OrthoDB" id="9794626at2"/>
<dbReference type="NCBIfam" id="TIGR00317">
    <property type="entry name" value="cobS"/>
    <property type="match status" value="1"/>
</dbReference>
<organism evidence="20 21">
    <name type="scientific">Acetonema longum DSM 6540</name>
    <dbReference type="NCBI Taxonomy" id="1009370"/>
    <lineage>
        <taxon>Bacteria</taxon>
        <taxon>Bacillati</taxon>
        <taxon>Bacillota</taxon>
        <taxon>Negativicutes</taxon>
        <taxon>Acetonemataceae</taxon>
        <taxon>Acetonema</taxon>
    </lineage>
</organism>
<keyword evidence="21" id="KW-1185">Reference proteome</keyword>
<dbReference type="eggNOG" id="COG0368">
    <property type="taxonomic scope" value="Bacteria"/>
</dbReference>
<sequence length="257" mass="27873">MDVRWFQWFCRRVAVTDFITGLQFLTRIRFVRQSEWTPQSFGESVKFFPLIGLVIGLVLYGFAYIAAERLPIHLFTAAIIVLEIALTGGLHCDGFMDTMDGLFSGRSRERMLEIMKDSRVGANGVVGFLCLLLIKGSVLLDLPQAQLLAALLIAPVVGRLAMVIGITSFPYARPEGMGKAFAQYADRFSLGFAAVSSLIIVSLVGPVYLISSMIGLAVAVSFACYVTRVLGGLTGDIYGALTEITQAAVFLSVVLIG</sequence>
<keyword evidence="11 19" id="KW-0460">Magnesium</keyword>
<name>F7NPX9_9FIRM</name>
<evidence type="ECO:0000256" key="1">
    <source>
        <dbReference type="ARBA" id="ARBA00001946"/>
    </source>
</evidence>
<dbReference type="EMBL" id="AFGF01000269">
    <property type="protein sequence ID" value="EGO61970.1"/>
    <property type="molecule type" value="Genomic_DNA"/>
</dbReference>
<comment type="caution">
    <text evidence="20">The sequence shown here is derived from an EMBL/GenBank/DDBJ whole genome shotgun (WGS) entry which is preliminary data.</text>
</comment>
<keyword evidence="13 19" id="KW-0472">Membrane</keyword>
<dbReference type="GO" id="GO:0051073">
    <property type="term" value="F:adenosylcobinamide-GDP ribazoletransferase activity"/>
    <property type="evidence" value="ECO:0007669"/>
    <property type="project" value="UniProtKB-UniRule"/>
</dbReference>
<dbReference type="UniPathway" id="UPA00148">
    <property type="reaction ID" value="UER00238"/>
</dbReference>
<feature type="transmembrane region" description="Helical" evidence="19">
    <location>
        <begin position="47"/>
        <end position="66"/>
    </location>
</feature>
<dbReference type="PANTHER" id="PTHR34148:SF1">
    <property type="entry name" value="ADENOSYLCOBINAMIDE-GDP RIBAZOLETRANSFERASE"/>
    <property type="match status" value="1"/>
</dbReference>
<evidence type="ECO:0000256" key="14">
    <source>
        <dbReference type="ARBA" id="ARBA00025228"/>
    </source>
</evidence>
<evidence type="ECO:0000256" key="2">
    <source>
        <dbReference type="ARBA" id="ARBA00004651"/>
    </source>
</evidence>
<evidence type="ECO:0000256" key="7">
    <source>
        <dbReference type="ARBA" id="ARBA00022475"/>
    </source>
</evidence>
<dbReference type="RefSeq" id="WP_004099732.1">
    <property type="nucleotide sequence ID" value="NZ_AFGF01000269.1"/>
</dbReference>
<keyword evidence="12 19" id="KW-1133">Transmembrane helix</keyword>
<comment type="similarity">
    <text evidence="4 19">Belongs to the CobS family.</text>
</comment>
<dbReference type="GO" id="GO:0009236">
    <property type="term" value="P:cobalamin biosynthetic process"/>
    <property type="evidence" value="ECO:0007669"/>
    <property type="project" value="UniProtKB-UniRule"/>
</dbReference>
<comment type="subcellular location">
    <subcellularLocation>
        <location evidence="2 19">Cell membrane</location>
        <topology evidence="2 19">Multi-pass membrane protein</topology>
    </subcellularLocation>
</comment>
<evidence type="ECO:0000256" key="11">
    <source>
        <dbReference type="ARBA" id="ARBA00022842"/>
    </source>
</evidence>
<evidence type="ECO:0000256" key="9">
    <source>
        <dbReference type="ARBA" id="ARBA00022679"/>
    </source>
</evidence>
<dbReference type="AlphaFoldDB" id="F7NPX9"/>
<evidence type="ECO:0000313" key="20">
    <source>
        <dbReference type="EMBL" id="EGO61970.1"/>
    </source>
</evidence>
<dbReference type="HAMAP" id="MF_00719">
    <property type="entry name" value="CobS"/>
    <property type="match status" value="1"/>
</dbReference>
<accession>F7NPX9</accession>
<protein>
    <recommendedName>
        <fullName evidence="6 19">Adenosylcobinamide-GDP ribazoletransferase</fullName>
        <ecNumber evidence="5 19">2.7.8.26</ecNumber>
    </recommendedName>
    <alternativeName>
        <fullName evidence="16 19">Cobalamin synthase</fullName>
    </alternativeName>
    <alternativeName>
        <fullName evidence="15 19">Cobalamin-5'-phosphate synthase</fullName>
    </alternativeName>
</protein>
<comment type="cofactor">
    <cofactor evidence="1 19">
        <name>Mg(2+)</name>
        <dbReference type="ChEBI" id="CHEBI:18420"/>
    </cofactor>
</comment>
<evidence type="ECO:0000313" key="21">
    <source>
        <dbReference type="Proteomes" id="UP000003240"/>
    </source>
</evidence>
<dbReference type="InterPro" id="IPR003805">
    <property type="entry name" value="CobS"/>
</dbReference>
<dbReference type="Proteomes" id="UP000003240">
    <property type="component" value="Unassembled WGS sequence"/>
</dbReference>
<comment type="pathway">
    <text evidence="3 19">Cofactor biosynthesis; adenosylcobalamin biosynthesis; adenosylcobalamin from cob(II)yrinate a,c-diamide: step 7/7.</text>
</comment>
<dbReference type="GO" id="GO:0008818">
    <property type="term" value="F:cobalamin 5'-phosphate synthase activity"/>
    <property type="evidence" value="ECO:0007669"/>
    <property type="project" value="UniProtKB-UniRule"/>
</dbReference>
<feature type="transmembrane region" description="Helical" evidence="19">
    <location>
        <begin position="120"/>
        <end position="140"/>
    </location>
</feature>
<evidence type="ECO:0000256" key="4">
    <source>
        <dbReference type="ARBA" id="ARBA00010561"/>
    </source>
</evidence>
<dbReference type="EC" id="2.7.8.26" evidence="5 19"/>
<reference evidence="20 21" key="1">
    <citation type="journal article" date="2011" name="EMBO J.">
        <title>Structural diversity of bacterial flagellar motors.</title>
        <authorList>
            <person name="Chen S."/>
            <person name="Beeby M."/>
            <person name="Murphy G.E."/>
            <person name="Leadbetter J.R."/>
            <person name="Hendrixson D.R."/>
            <person name="Briegel A."/>
            <person name="Li Z."/>
            <person name="Shi J."/>
            <person name="Tocheva E.I."/>
            <person name="Muller A."/>
            <person name="Dobro M.J."/>
            <person name="Jensen G.J."/>
        </authorList>
    </citation>
    <scope>NUCLEOTIDE SEQUENCE [LARGE SCALE GENOMIC DNA]</scope>
    <source>
        <strain evidence="20 21">DSM 6540</strain>
    </source>
</reference>
<comment type="catalytic activity">
    <reaction evidence="17 19">
        <text>alpha-ribazole + adenosylcob(III)inamide-GDP = adenosylcob(III)alamin + GMP + H(+)</text>
        <dbReference type="Rhea" id="RHEA:16049"/>
        <dbReference type="ChEBI" id="CHEBI:10329"/>
        <dbReference type="ChEBI" id="CHEBI:15378"/>
        <dbReference type="ChEBI" id="CHEBI:18408"/>
        <dbReference type="ChEBI" id="CHEBI:58115"/>
        <dbReference type="ChEBI" id="CHEBI:60487"/>
        <dbReference type="EC" id="2.7.8.26"/>
    </reaction>
</comment>
<evidence type="ECO:0000256" key="15">
    <source>
        <dbReference type="ARBA" id="ARBA00032605"/>
    </source>
</evidence>
<feature type="transmembrane region" description="Helical" evidence="19">
    <location>
        <begin position="146"/>
        <end position="172"/>
    </location>
</feature>
<keyword evidence="10 19" id="KW-0812">Transmembrane</keyword>
<feature type="transmembrane region" description="Helical" evidence="19">
    <location>
        <begin position="237"/>
        <end position="256"/>
    </location>
</feature>
<gene>
    <name evidence="19" type="primary">cobS</name>
    <name evidence="20" type="ORF">ALO_20882</name>
</gene>
<evidence type="ECO:0000256" key="3">
    <source>
        <dbReference type="ARBA" id="ARBA00004663"/>
    </source>
</evidence>
<evidence type="ECO:0000256" key="16">
    <source>
        <dbReference type="ARBA" id="ARBA00032853"/>
    </source>
</evidence>
<dbReference type="Pfam" id="PF02654">
    <property type="entry name" value="CobS"/>
    <property type="match status" value="1"/>
</dbReference>
<dbReference type="GO" id="GO:0005886">
    <property type="term" value="C:plasma membrane"/>
    <property type="evidence" value="ECO:0007669"/>
    <property type="project" value="UniProtKB-SubCell"/>
</dbReference>
<evidence type="ECO:0000256" key="10">
    <source>
        <dbReference type="ARBA" id="ARBA00022692"/>
    </source>
</evidence>
<evidence type="ECO:0000256" key="19">
    <source>
        <dbReference type="HAMAP-Rule" id="MF_00719"/>
    </source>
</evidence>
<keyword evidence="8 19" id="KW-0169">Cobalamin biosynthesis</keyword>
<proteinExistence type="inferred from homology"/>
<feature type="transmembrane region" description="Helical" evidence="19">
    <location>
        <begin position="72"/>
        <end position="90"/>
    </location>
</feature>
<keyword evidence="7 19" id="KW-1003">Cell membrane</keyword>
<evidence type="ECO:0000256" key="6">
    <source>
        <dbReference type="ARBA" id="ARBA00015850"/>
    </source>
</evidence>
<evidence type="ECO:0000256" key="17">
    <source>
        <dbReference type="ARBA" id="ARBA00048623"/>
    </source>
</evidence>
<evidence type="ECO:0000256" key="8">
    <source>
        <dbReference type="ARBA" id="ARBA00022573"/>
    </source>
</evidence>
<keyword evidence="9 19" id="KW-0808">Transferase</keyword>
<feature type="transmembrane region" description="Helical" evidence="19">
    <location>
        <begin position="184"/>
        <end position="204"/>
    </location>
</feature>